<dbReference type="GO" id="GO:0016301">
    <property type="term" value="F:kinase activity"/>
    <property type="evidence" value="ECO:0007669"/>
    <property type="project" value="UniProtKB-KW"/>
</dbReference>
<dbReference type="GO" id="GO:0006040">
    <property type="term" value="P:amino sugar metabolic process"/>
    <property type="evidence" value="ECO:0007669"/>
    <property type="project" value="InterPro"/>
</dbReference>
<protein>
    <submittedName>
        <fullName evidence="1">Anhydro-N-acetylmuramic acid kinase</fullName>
    </submittedName>
</protein>
<dbReference type="InterPro" id="IPR005338">
    <property type="entry name" value="Anhydro_N_Ac-Mur_kinase"/>
</dbReference>
<dbReference type="Pfam" id="PF03702">
    <property type="entry name" value="AnmK"/>
    <property type="match status" value="1"/>
</dbReference>
<evidence type="ECO:0000313" key="1">
    <source>
        <dbReference type="EMBL" id="EGD72706.1"/>
    </source>
</evidence>
<dbReference type="Proteomes" id="UP000007799">
    <property type="component" value="Unassembled WGS sequence"/>
</dbReference>
<dbReference type="Gene3D" id="3.30.420.40">
    <property type="match status" value="2"/>
</dbReference>
<dbReference type="GO" id="GO:0005524">
    <property type="term" value="F:ATP binding"/>
    <property type="evidence" value="ECO:0007669"/>
    <property type="project" value="InterPro"/>
</dbReference>
<dbReference type="OMA" id="TGPGNMV"/>
<sequence length="410" mass="43051">MSRFKEGGSNHGAVSDGGAGTLCIGLMSGTSCDAIDAALVEIRGAGFETSVRLLKYIEVELEADVRQRLLRLGAGDATTASELTLASNALGEAFAAAAHEVVRQAGKHMNDVAFIGSHGQTVFHDPDHNATLQIGSPFVIAQRTGCWTVADFRPADMALGGQGAPLVPYVDLILHRSAVESRLLLNIGGIANITVLPANATAADVVAFDTGPGNMLMDMAAARFTHNEQRCDRNGAIAARGVVHTALLAWLLDHPFLHKAPPKSTGRDEFGAAFFARLLEMFPDIPADDVLATLNAFTARTVCDAALPFIKQHSIAEVWVSGGGAHNPVLISNLQRELPDACRVVQRSEDAFDTDAREAVAFAVLANETMHGNTANVPAVTGATAPAVLGAVFPGTRRVDMATALQSSTT</sequence>
<dbReference type="KEGG" id="sre:PTSG_04434"/>
<dbReference type="SUPFAM" id="SSF53067">
    <property type="entry name" value="Actin-like ATPase domain"/>
    <property type="match status" value="1"/>
</dbReference>
<dbReference type="InParanoid" id="F2U8J8"/>
<dbReference type="InterPro" id="IPR043129">
    <property type="entry name" value="ATPase_NBD"/>
</dbReference>
<dbReference type="PANTHER" id="PTHR30605">
    <property type="entry name" value="ANHYDRO-N-ACETYLMURAMIC ACID KINASE"/>
    <property type="match status" value="1"/>
</dbReference>
<keyword evidence="2" id="KW-1185">Reference proteome</keyword>
<dbReference type="GO" id="GO:0016773">
    <property type="term" value="F:phosphotransferase activity, alcohol group as acceptor"/>
    <property type="evidence" value="ECO:0007669"/>
    <property type="project" value="InterPro"/>
</dbReference>
<dbReference type="EMBL" id="GL832964">
    <property type="protein sequence ID" value="EGD72706.1"/>
    <property type="molecule type" value="Genomic_DNA"/>
</dbReference>
<dbReference type="RefSeq" id="XP_004994529.1">
    <property type="nucleotide sequence ID" value="XM_004994472.1"/>
</dbReference>
<organism evidence="2">
    <name type="scientific">Salpingoeca rosetta (strain ATCC 50818 / BSB-021)</name>
    <dbReference type="NCBI Taxonomy" id="946362"/>
    <lineage>
        <taxon>Eukaryota</taxon>
        <taxon>Choanoflagellata</taxon>
        <taxon>Craspedida</taxon>
        <taxon>Salpingoecidae</taxon>
        <taxon>Salpingoeca</taxon>
    </lineage>
</organism>
<proteinExistence type="inferred from homology"/>
<dbReference type="GO" id="GO:0009254">
    <property type="term" value="P:peptidoglycan turnover"/>
    <property type="evidence" value="ECO:0007669"/>
    <property type="project" value="InterPro"/>
</dbReference>
<name>F2U8J8_SALR5</name>
<evidence type="ECO:0000313" key="2">
    <source>
        <dbReference type="Proteomes" id="UP000007799"/>
    </source>
</evidence>
<accession>F2U8J8</accession>
<dbReference type="PANTHER" id="PTHR30605:SF0">
    <property type="entry name" value="ANHYDRO-N-ACETYLMURAMIC ACID KINASE"/>
    <property type="match status" value="1"/>
</dbReference>
<dbReference type="AlphaFoldDB" id="F2U8J8"/>
<dbReference type="CDD" id="cd24050">
    <property type="entry name" value="ASKHA_NBD_ANMK"/>
    <property type="match status" value="1"/>
</dbReference>
<dbReference type="OrthoDB" id="5427593at2759"/>
<dbReference type="NCBIfam" id="NF007148">
    <property type="entry name" value="PRK09585.3-2"/>
    <property type="match status" value="1"/>
</dbReference>
<dbReference type="PROSITE" id="PS51257">
    <property type="entry name" value="PROKAR_LIPOPROTEIN"/>
    <property type="match status" value="1"/>
</dbReference>
<reference evidence="1" key="1">
    <citation type="submission" date="2009-08" db="EMBL/GenBank/DDBJ databases">
        <title>Annotation of Salpingoeca rosetta.</title>
        <authorList>
            <consortium name="The Broad Institute Genome Sequencing Platform"/>
            <person name="Russ C."/>
            <person name="Cuomo C."/>
            <person name="Burger G."/>
            <person name="Gray M.W."/>
            <person name="Holland P.W.H."/>
            <person name="King N."/>
            <person name="Lang F.B.F."/>
            <person name="Roger A.J."/>
            <person name="Ruiz-Trillo I."/>
            <person name="Young S.K."/>
            <person name="Zeng Q."/>
            <person name="Gargeya S."/>
            <person name="Alvarado L."/>
            <person name="Berlin A."/>
            <person name="Chapman S.B."/>
            <person name="Chen Z."/>
            <person name="Freedman E."/>
            <person name="Gellesch M."/>
            <person name="Goldberg J."/>
            <person name="Griggs A."/>
            <person name="Gujja S."/>
            <person name="Heilman E."/>
            <person name="Heiman D."/>
            <person name="Howarth C."/>
            <person name="Mehta T."/>
            <person name="Neiman D."/>
            <person name="Pearson M."/>
            <person name="Roberts A."/>
            <person name="Saif S."/>
            <person name="Shea T."/>
            <person name="Shenoy N."/>
            <person name="Sisk P."/>
            <person name="Stolte C."/>
            <person name="Sykes S."/>
            <person name="White J."/>
            <person name="Yandava C."/>
            <person name="Haas B."/>
            <person name="Nusbaum C."/>
            <person name="Birren B."/>
        </authorList>
    </citation>
    <scope>NUCLEOTIDE SEQUENCE [LARGE SCALE GENOMIC DNA]</scope>
    <source>
        <strain evidence="1">ATCC 50818</strain>
    </source>
</reference>
<keyword evidence="1" id="KW-0418">Kinase</keyword>
<dbReference type="STRING" id="946362.F2U8J8"/>
<dbReference type="HAMAP" id="MF_01270">
    <property type="entry name" value="AnhMurNAc_kinase"/>
    <property type="match status" value="1"/>
</dbReference>
<dbReference type="eggNOG" id="ENOG502QUN9">
    <property type="taxonomic scope" value="Eukaryota"/>
</dbReference>
<dbReference type="GeneID" id="16075110"/>
<gene>
    <name evidence="1" type="ORF">PTSG_04434</name>
</gene>
<keyword evidence="1" id="KW-0808">Transferase</keyword>